<proteinExistence type="predicted"/>
<dbReference type="Proteomes" id="UP001497680">
    <property type="component" value="Unassembled WGS sequence"/>
</dbReference>
<comment type="caution">
    <text evidence="1">The sequence shown here is derived from an EMBL/GenBank/DDBJ whole genome shotgun (WGS) entry which is preliminary data.</text>
</comment>
<reference evidence="1 2" key="1">
    <citation type="journal article" date="2022" name="New Phytol.">
        <title>Ecological generalism drives hyperdiversity of secondary metabolite gene clusters in xylarialean endophytes.</title>
        <authorList>
            <person name="Franco M.E.E."/>
            <person name="Wisecaver J.H."/>
            <person name="Arnold A.E."/>
            <person name="Ju Y.M."/>
            <person name="Slot J.C."/>
            <person name="Ahrendt S."/>
            <person name="Moore L.P."/>
            <person name="Eastman K.E."/>
            <person name="Scott K."/>
            <person name="Konkel Z."/>
            <person name="Mondo S.J."/>
            <person name="Kuo A."/>
            <person name="Hayes R.D."/>
            <person name="Haridas S."/>
            <person name="Andreopoulos B."/>
            <person name="Riley R."/>
            <person name="LaButti K."/>
            <person name="Pangilinan J."/>
            <person name="Lipzen A."/>
            <person name="Amirebrahimi M."/>
            <person name="Yan J."/>
            <person name="Adam C."/>
            <person name="Keymanesh K."/>
            <person name="Ng V."/>
            <person name="Louie K."/>
            <person name="Northen T."/>
            <person name="Drula E."/>
            <person name="Henrissat B."/>
            <person name="Hsieh H.M."/>
            <person name="Youens-Clark K."/>
            <person name="Lutzoni F."/>
            <person name="Miadlikowska J."/>
            <person name="Eastwood D.C."/>
            <person name="Hamelin R.C."/>
            <person name="Grigoriev I.V."/>
            <person name="U'Ren J.M."/>
        </authorList>
    </citation>
    <scope>NUCLEOTIDE SEQUENCE [LARGE SCALE GENOMIC DNA]</scope>
    <source>
        <strain evidence="1 2">ER1909</strain>
    </source>
</reference>
<name>A0ACC0D7Z3_9PEZI</name>
<accession>A0ACC0D7Z3</accession>
<dbReference type="EMBL" id="MU394300">
    <property type="protein sequence ID" value="KAI6088677.1"/>
    <property type="molecule type" value="Genomic_DNA"/>
</dbReference>
<evidence type="ECO:0000313" key="1">
    <source>
        <dbReference type="EMBL" id="KAI6088677.1"/>
    </source>
</evidence>
<sequence>MRRREKRGFGIYSSLLLSIIPPLAVEAGGCARHSFIPLDACQLVMISLLFFRTCSTSASGYSAIWPAGLEEQHLIPTRARGDVGRQVRKVGERRSSSADLHATASTVKGCGRPTHRAESNRTTPHTHPLHPSPSIAKMLR</sequence>
<protein>
    <submittedName>
        <fullName evidence="1">Uncharacterized protein</fullName>
    </submittedName>
</protein>
<gene>
    <name evidence="1" type="ORF">F4821DRAFT_233515</name>
</gene>
<evidence type="ECO:0000313" key="2">
    <source>
        <dbReference type="Proteomes" id="UP001497680"/>
    </source>
</evidence>
<organism evidence="1 2">
    <name type="scientific">Hypoxylon rubiginosum</name>
    <dbReference type="NCBI Taxonomy" id="110542"/>
    <lineage>
        <taxon>Eukaryota</taxon>
        <taxon>Fungi</taxon>
        <taxon>Dikarya</taxon>
        <taxon>Ascomycota</taxon>
        <taxon>Pezizomycotina</taxon>
        <taxon>Sordariomycetes</taxon>
        <taxon>Xylariomycetidae</taxon>
        <taxon>Xylariales</taxon>
        <taxon>Hypoxylaceae</taxon>
        <taxon>Hypoxylon</taxon>
    </lineage>
</organism>
<keyword evidence="2" id="KW-1185">Reference proteome</keyword>